<keyword evidence="2" id="KW-0238">DNA-binding</keyword>
<dbReference type="GO" id="GO:0003677">
    <property type="term" value="F:DNA binding"/>
    <property type="evidence" value="ECO:0007669"/>
    <property type="project" value="UniProtKB-KW"/>
</dbReference>
<feature type="transmembrane region" description="Helical" evidence="4">
    <location>
        <begin position="243"/>
        <end position="265"/>
    </location>
</feature>
<dbReference type="Proteomes" id="UP000270112">
    <property type="component" value="Unassembled WGS sequence"/>
</dbReference>
<dbReference type="PROSITE" id="PS50043">
    <property type="entry name" value="HTH_LUXR_2"/>
    <property type="match status" value="1"/>
</dbReference>
<dbReference type="InterPro" id="IPR016032">
    <property type="entry name" value="Sig_transdc_resp-reg_C-effctor"/>
</dbReference>
<feature type="transmembrane region" description="Helical" evidence="4">
    <location>
        <begin position="363"/>
        <end position="382"/>
    </location>
</feature>
<keyword evidence="4" id="KW-0472">Membrane</keyword>
<dbReference type="InterPro" id="IPR036388">
    <property type="entry name" value="WH-like_DNA-bd_sf"/>
</dbReference>
<keyword evidence="4" id="KW-1133">Transmembrane helix</keyword>
<dbReference type="PANTHER" id="PTHR44688:SF16">
    <property type="entry name" value="DNA-BINDING TRANSCRIPTIONAL ACTIVATOR DEVR_DOSR"/>
    <property type="match status" value="1"/>
</dbReference>
<feature type="transmembrane region" description="Helical" evidence="4">
    <location>
        <begin position="272"/>
        <end position="291"/>
    </location>
</feature>
<feature type="transmembrane region" description="Helical" evidence="4">
    <location>
        <begin position="145"/>
        <end position="163"/>
    </location>
</feature>
<reference evidence="7" key="3">
    <citation type="journal article" date="2019" name="Microbiol. Resour. Announc.">
        <title>Draft Genome Sequences of Type Strains of Gordonibacter faecihominis, Paraeggerthella hongkongensis, Parvibacter caecicola,Slackia equolifaciens, Slackia faecicanis, and Slackia isoflavoniconvertens.</title>
        <authorList>
            <person name="Danylec N."/>
            <person name="Stoll D.A."/>
            <person name="Dotsch A."/>
            <person name="Huch M."/>
        </authorList>
    </citation>
    <scope>NUCLEOTIDE SEQUENCE</scope>
    <source>
        <strain evidence="7">DSM 16107</strain>
    </source>
</reference>
<feature type="transmembrane region" description="Helical" evidence="4">
    <location>
        <begin position="49"/>
        <end position="72"/>
    </location>
</feature>
<dbReference type="RefSeq" id="WP_114547894.1">
    <property type="nucleotide sequence ID" value="NZ_PPTT01000050.1"/>
</dbReference>
<evidence type="ECO:0000256" key="3">
    <source>
        <dbReference type="ARBA" id="ARBA00023163"/>
    </source>
</evidence>
<keyword evidence="3" id="KW-0804">Transcription</keyword>
<evidence type="ECO:0000313" key="6">
    <source>
        <dbReference type="EMBL" id="RDB63091.1"/>
    </source>
</evidence>
<name>A0A3N0IZE8_9ACTN</name>
<dbReference type="OrthoDB" id="161302at2"/>
<dbReference type="AlphaFoldDB" id="A0A3N0IZE8"/>
<proteinExistence type="predicted"/>
<evidence type="ECO:0000313" key="9">
    <source>
        <dbReference type="Proteomes" id="UP000270112"/>
    </source>
</evidence>
<dbReference type="SMART" id="SM00421">
    <property type="entry name" value="HTH_LUXR"/>
    <property type="match status" value="1"/>
</dbReference>
<evidence type="ECO:0000256" key="1">
    <source>
        <dbReference type="ARBA" id="ARBA00023015"/>
    </source>
</evidence>
<comment type="caution">
    <text evidence="7">The sequence shown here is derived from an EMBL/GenBank/DDBJ whole genome shotgun (WGS) entry which is preliminary data.</text>
</comment>
<feature type="domain" description="HTH luxR-type" evidence="5">
    <location>
        <begin position="426"/>
        <end position="491"/>
    </location>
</feature>
<dbReference type="EMBL" id="PPTT01000050">
    <property type="protein sequence ID" value="RDB63091.1"/>
    <property type="molecule type" value="Genomic_DNA"/>
</dbReference>
<dbReference type="Proteomes" id="UP000253817">
    <property type="component" value="Unassembled WGS sequence"/>
</dbReference>
<feature type="transmembrane region" description="Helical" evidence="4">
    <location>
        <begin position="169"/>
        <end position="189"/>
    </location>
</feature>
<feature type="transmembrane region" description="Helical" evidence="4">
    <location>
        <begin position="21"/>
        <end position="43"/>
    </location>
</feature>
<dbReference type="Gene3D" id="1.10.10.10">
    <property type="entry name" value="Winged helix-like DNA-binding domain superfamily/Winged helix DNA-binding domain"/>
    <property type="match status" value="1"/>
</dbReference>
<dbReference type="EMBL" id="QICC01000014">
    <property type="protein sequence ID" value="RNM42369.1"/>
    <property type="molecule type" value="Genomic_DNA"/>
</dbReference>
<gene>
    <name evidence="6" type="ORF">C1876_16915</name>
    <name evidence="7" type="ORF">DMP09_05320</name>
</gene>
<dbReference type="GO" id="GO:0006355">
    <property type="term" value="P:regulation of DNA-templated transcription"/>
    <property type="evidence" value="ECO:0007669"/>
    <property type="project" value="InterPro"/>
</dbReference>
<reference evidence="9" key="2">
    <citation type="submission" date="2018-05" db="EMBL/GenBank/DDBJ databases">
        <title>Genome Sequencing of selected type strains of the family Eggerthellaceae.</title>
        <authorList>
            <person name="Danylec N."/>
            <person name="Stoll D.A."/>
            <person name="Doetsch A."/>
            <person name="Huch M."/>
        </authorList>
    </citation>
    <scope>NUCLEOTIDE SEQUENCE [LARGE SCALE GENOMIC DNA]</scope>
    <source>
        <strain evidence="9">DSM 16107</strain>
    </source>
</reference>
<evidence type="ECO:0000256" key="4">
    <source>
        <dbReference type="SAM" id="Phobius"/>
    </source>
</evidence>
<evidence type="ECO:0000313" key="8">
    <source>
        <dbReference type="Proteomes" id="UP000253817"/>
    </source>
</evidence>
<keyword evidence="8" id="KW-1185">Reference proteome</keyword>
<dbReference type="SUPFAM" id="SSF46894">
    <property type="entry name" value="C-terminal effector domain of the bipartite response regulators"/>
    <property type="match status" value="1"/>
</dbReference>
<keyword evidence="1" id="KW-0805">Transcription regulation</keyword>
<dbReference type="CDD" id="cd06170">
    <property type="entry name" value="LuxR_C_like"/>
    <property type="match status" value="1"/>
</dbReference>
<dbReference type="InterPro" id="IPR000792">
    <property type="entry name" value="Tscrpt_reg_LuxR_C"/>
</dbReference>
<dbReference type="PRINTS" id="PR00038">
    <property type="entry name" value="HTHLUXR"/>
</dbReference>
<protein>
    <submittedName>
        <fullName evidence="7">LuxR family transcriptional regulator</fullName>
    </submittedName>
</protein>
<sequence>MEQLRSTRGSSWGKDLSLKRVIGFSFDRLWMLMAFYSIVPYLYSSDVRGSLYTTLFISLCAMVVTLLFVSVIMRGQDSIAGNRTIVAVAAAVTCVGSLLTPFSDLNTTYGMLILGISSIMTGTGSAVLFLGWIGLFSGVGGRLSLFELSAGMCVAFVVSLVLVAVPPLLANIAVICLPLASGFMLGRLGGAKAPALPLPEQPPSGRTVGLFAKALAGAVLVGMLEGFFDVLSGYRTFEVQDVYGMYLLAAGFFAMLAVVLIAVFLSRDGVFFAYRFAMLLLCLGCLLTPFMGDNNTYSSAIIFGGYNCFTITLCVVCIDVARSFRIGAVRTIGLGLFALCGGEVIGSAMAHGLHIAGFTSFDLAGVTLVAVSALFVAHLFLFTETDLIKLGIGEVSRVLPGADEGVVAEVDESVGEDEDPVDPCDAIVEKFSLSPRESDVLPLLLQGRTISRIQETLFISAGTVSTHIRHIYQKTGVDNRQELIDLVERTREHAEEVE</sequence>
<feature type="transmembrane region" description="Helical" evidence="4">
    <location>
        <begin position="109"/>
        <end position="133"/>
    </location>
</feature>
<keyword evidence="4" id="KW-0812">Transmembrane</keyword>
<feature type="transmembrane region" description="Helical" evidence="4">
    <location>
        <begin position="210"/>
        <end position="231"/>
    </location>
</feature>
<evidence type="ECO:0000313" key="7">
    <source>
        <dbReference type="EMBL" id="RNM42369.1"/>
    </source>
</evidence>
<organism evidence="7 9">
    <name type="scientific">Eggerthella sinensis</name>
    <dbReference type="NCBI Taxonomy" id="242230"/>
    <lineage>
        <taxon>Bacteria</taxon>
        <taxon>Bacillati</taxon>
        <taxon>Actinomycetota</taxon>
        <taxon>Coriobacteriia</taxon>
        <taxon>Eggerthellales</taxon>
        <taxon>Eggerthellaceae</taxon>
        <taxon>Eggerthella</taxon>
    </lineage>
</organism>
<accession>A0A3N0IZE8</accession>
<dbReference type="Pfam" id="PF00196">
    <property type="entry name" value="GerE"/>
    <property type="match status" value="1"/>
</dbReference>
<evidence type="ECO:0000259" key="5">
    <source>
        <dbReference type="PROSITE" id="PS50043"/>
    </source>
</evidence>
<feature type="transmembrane region" description="Helical" evidence="4">
    <location>
        <begin position="333"/>
        <end position="357"/>
    </location>
</feature>
<dbReference type="PANTHER" id="PTHR44688">
    <property type="entry name" value="DNA-BINDING TRANSCRIPTIONAL ACTIVATOR DEVR_DOSR"/>
    <property type="match status" value="1"/>
</dbReference>
<evidence type="ECO:0000256" key="2">
    <source>
        <dbReference type="ARBA" id="ARBA00023125"/>
    </source>
</evidence>
<reference evidence="6 8" key="1">
    <citation type="journal article" date="2018" name="Elife">
        <title>Discovery and characterization of a prevalent human gut bacterial enzyme sufficient for the inactivation of a family of plant toxins.</title>
        <authorList>
            <person name="Koppel N."/>
            <person name="Bisanz J.E."/>
            <person name="Pandelia M.E."/>
            <person name="Turnbaugh P.J."/>
            <person name="Balskus E.P."/>
        </authorList>
    </citation>
    <scope>NUCLEOTIDE SEQUENCE [LARGE SCALE GENOMIC DNA]</scope>
    <source>
        <strain evidence="6 8">DSM 16107</strain>
    </source>
</reference>
<feature type="transmembrane region" description="Helical" evidence="4">
    <location>
        <begin position="84"/>
        <end position="103"/>
    </location>
</feature>
<feature type="transmembrane region" description="Helical" evidence="4">
    <location>
        <begin position="297"/>
        <end position="321"/>
    </location>
</feature>